<dbReference type="Proteomes" id="UP000095541">
    <property type="component" value="Unassembled WGS sequence"/>
</dbReference>
<dbReference type="KEGG" id="btho:Btheta7330_02928"/>
<evidence type="ECO:0000313" key="1">
    <source>
        <dbReference type="EMBL" id="CUQ48014.1"/>
    </source>
</evidence>
<proteinExistence type="predicted"/>
<organism evidence="1 2">
    <name type="scientific">Bacteroides thetaiotaomicron</name>
    <dbReference type="NCBI Taxonomy" id="818"/>
    <lineage>
        <taxon>Bacteria</taxon>
        <taxon>Pseudomonadati</taxon>
        <taxon>Bacteroidota</taxon>
        <taxon>Bacteroidia</taxon>
        <taxon>Bacteroidales</taxon>
        <taxon>Bacteroidaceae</taxon>
        <taxon>Bacteroides</taxon>
    </lineage>
</organism>
<dbReference type="RefSeq" id="WP_008766050.1">
    <property type="nucleotide sequence ID" value="NZ_BAABXH010000002.1"/>
</dbReference>
<reference evidence="1 2" key="1">
    <citation type="submission" date="2015-09" db="EMBL/GenBank/DDBJ databases">
        <authorList>
            <consortium name="Pathogen Informatics"/>
        </authorList>
    </citation>
    <scope>NUCLEOTIDE SEQUENCE [LARGE SCALE GENOMIC DNA]</scope>
    <source>
        <strain evidence="1 2">2789STDY5834945</strain>
    </source>
</reference>
<accession>C6IEV0</accession>
<dbReference type="GeneID" id="60926407"/>
<dbReference type="EMBL" id="CZBI01000016">
    <property type="protein sequence ID" value="CUQ48014.1"/>
    <property type="molecule type" value="Genomic_DNA"/>
</dbReference>
<dbReference type="PATRIC" id="fig|818.23.peg.3018"/>
<evidence type="ECO:0000313" key="2">
    <source>
        <dbReference type="Proteomes" id="UP000095541"/>
    </source>
</evidence>
<accession>A0A0P0FPJ5</accession>
<protein>
    <submittedName>
        <fullName evidence="1">Uncharacterized protein</fullName>
    </submittedName>
</protein>
<sequence>MKLRNIIAIMPFLASSFMTQAPVYQDVNHPIGDRVVGVWKTNSKQESHVS</sequence>
<gene>
    <name evidence="1" type="ORF">ERS852557_04953</name>
</gene>
<dbReference type="AlphaFoldDB" id="A0A0P0FPJ5"/>
<name>A0A0P0FPJ5_BACT4</name>